<evidence type="ECO:0000256" key="2">
    <source>
        <dbReference type="ARBA" id="ARBA00023295"/>
    </source>
</evidence>
<dbReference type="EMBL" id="CP046401">
    <property type="protein sequence ID" value="QGY44023.1"/>
    <property type="molecule type" value="Genomic_DNA"/>
</dbReference>
<dbReference type="RefSeq" id="WP_158865731.1">
    <property type="nucleotide sequence ID" value="NZ_CP046401.1"/>
</dbReference>
<sequence>MKRIVNFLFIYILFPFFFIGLPNELAATVPSTNFSQPGNKNPDKKSRNKDKNATFFSLNKKNQHYFLFRGEPTILITSAEHYGAVINLDFDYRVYLKELKKYDFNLTRLFIGSYVENAGWFKYPEDQPLSPASNRLIVPWERSREPGYVNGGNKFDLFRYNPEYFKRLKNFIELAGKYNIVVEIVLFCPFYNDGLWEYSPWHYKNNINGIGNFKRDTALTLNNGKLLEVQSGLVEKIVNELRFYDNVYYEICNEPYVTGVPADWQNYIAEKIREAENTYTNKHLIAINIQNGTSQLSEPTPHIDIYNWHYAYQEERTLDDDIATLNYHLNKPIGNDETGMTTDPNFYRMEGWETILAGCAVFNNLDLSFLSTDEKGKTAPKAVNSGGPVLREWLKILKNFISDFEFIQMKPQNNVIVTAGIPKNVRARVLAETGKQYAIYFRGGDGKINPQINLPGGKYSLKWLNTKTGKSYGKQEIVHPGGTLRIESPVYSKDIALSITSK</sequence>
<dbReference type="InterPro" id="IPR017853">
    <property type="entry name" value="GH"/>
</dbReference>
<proteinExistence type="inferred from homology"/>
<accession>A0A6I6JY14</accession>
<dbReference type="GO" id="GO:0000272">
    <property type="term" value="P:polysaccharide catabolic process"/>
    <property type="evidence" value="ECO:0007669"/>
    <property type="project" value="InterPro"/>
</dbReference>
<feature type="domain" description="Glycoside hydrolase family 5" evidence="4">
    <location>
        <begin position="148"/>
        <end position="298"/>
    </location>
</feature>
<keyword evidence="6" id="KW-1185">Reference proteome</keyword>
<dbReference type="AlphaFoldDB" id="A0A6I6JY14"/>
<evidence type="ECO:0000313" key="5">
    <source>
        <dbReference type="EMBL" id="QGY44023.1"/>
    </source>
</evidence>
<dbReference type="Proteomes" id="UP000428260">
    <property type="component" value="Chromosome"/>
</dbReference>
<evidence type="ECO:0000313" key="6">
    <source>
        <dbReference type="Proteomes" id="UP000428260"/>
    </source>
</evidence>
<dbReference type="Pfam" id="PF00150">
    <property type="entry name" value="Cellulase"/>
    <property type="match status" value="1"/>
</dbReference>
<keyword evidence="1 3" id="KW-0378">Hydrolase</keyword>
<name>A0A6I6JY14_9BACT</name>
<evidence type="ECO:0000256" key="3">
    <source>
        <dbReference type="RuleBase" id="RU361153"/>
    </source>
</evidence>
<keyword evidence="2 3" id="KW-0326">Glycosidase</keyword>
<organism evidence="5 6">
    <name type="scientific">Maribellus comscasis</name>
    <dbReference type="NCBI Taxonomy" id="2681766"/>
    <lineage>
        <taxon>Bacteria</taxon>
        <taxon>Pseudomonadati</taxon>
        <taxon>Bacteroidota</taxon>
        <taxon>Bacteroidia</taxon>
        <taxon>Marinilabiliales</taxon>
        <taxon>Prolixibacteraceae</taxon>
        <taxon>Maribellus</taxon>
    </lineage>
</organism>
<dbReference type="Gene3D" id="3.20.20.80">
    <property type="entry name" value="Glycosidases"/>
    <property type="match status" value="1"/>
</dbReference>
<comment type="similarity">
    <text evidence="3">Belongs to the glycosyl hydrolase 5 (cellulase A) family.</text>
</comment>
<dbReference type="GO" id="GO:0004553">
    <property type="term" value="F:hydrolase activity, hydrolyzing O-glycosyl compounds"/>
    <property type="evidence" value="ECO:0007669"/>
    <property type="project" value="InterPro"/>
</dbReference>
<dbReference type="SUPFAM" id="SSF51445">
    <property type="entry name" value="(Trans)glycosidases"/>
    <property type="match status" value="1"/>
</dbReference>
<dbReference type="InterPro" id="IPR018087">
    <property type="entry name" value="Glyco_hydro_5_CS"/>
</dbReference>
<evidence type="ECO:0000256" key="1">
    <source>
        <dbReference type="ARBA" id="ARBA00022801"/>
    </source>
</evidence>
<dbReference type="KEGG" id="mcos:GM418_10245"/>
<evidence type="ECO:0000259" key="4">
    <source>
        <dbReference type="Pfam" id="PF00150"/>
    </source>
</evidence>
<dbReference type="PROSITE" id="PS00659">
    <property type="entry name" value="GLYCOSYL_HYDROL_F5"/>
    <property type="match status" value="1"/>
</dbReference>
<reference evidence="5 6" key="1">
    <citation type="submission" date="2019-11" db="EMBL/GenBank/DDBJ databases">
        <authorList>
            <person name="Zheng R.K."/>
            <person name="Sun C.M."/>
        </authorList>
    </citation>
    <scope>NUCLEOTIDE SEQUENCE [LARGE SCALE GENOMIC DNA]</scope>
    <source>
        <strain evidence="5 6">WC007</strain>
    </source>
</reference>
<gene>
    <name evidence="5" type="ORF">GM418_10245</name>
</gene>
<protein>
    <submittedName>
        <fullName evidence="5">Cellulase family glycosylhydrolase</fullName>
    </submittedName>
</protein>
<dbReference type="InterPro" id="IPR001547">
    <property type="entry name" value="Glyco_hydro_5"/>
</dbReference>